<proteinExistence type="predicted"/>
<protein>
    <submittedName>
        <fullName evidence="2">Uncharacterized protein</fullName>
    </submittedName>
</protein>
<evidence type="ECO:0000313" key="2">
    <source>
        <dbReference type="EMBL" id="GMH03548.1"/>
    </source>
</evidence>
<dbReference type="Proteomes" id="UP001279734">
    <property type="component" value="Unassembled WGS sequence"/>
</dbReference>
<feature type="region of interest" description="Disordered" evidence="1">
    <location>
        <begin position="53"/>
        <end position="90"/>
    </location>
</feature>
<comment type="caution">
    <text evidence="2">The sequence shown here is derived from an EMBL/GenBank/DDBJ whole genome shotgun (WGS) entry which is preliminary data.</text>
</comment>
<keyword evidence="3" id="KW-1185">Reference proteome</keyword>
<reference evidence="2" key="1">
    <citation type="submission" date="2023-05" db="EMBL/GenBank/DDBJ databases">
        <title>Nepenthes gracilis genome sequencing.</title>
        <authorList>
            <person name="Fukushima K."/>
        </authorList>
    </citation>
    <scope>NUCLEOTIDE SEQUENCE</scope>
    <source>
        <strain evidence="2">SING2019-196</strain>
    </source>
</reference>
<dbReference type="EMBL" id="BSYO01000004">
    <property type="protein sequence ID" value="GMH03548.1"/>
    <property type="molecule type" value="Genomic_DNA"/>
</dbReference>
<organism evidence="2 3">
    <name type="scientific">Nepenthes gracilis</name>
    <name type="common">Slender pitcher plant</name>
    <dbReference type="NCBI Taxonomy" id="150966"/>
    <lineage>
        <taxon>Eukaryota</taxon>
        <taxon>Viridiplantae</taxon>
        <taxon>Streptophyta</taxon>
        <taxon>Embryophyta</taxon>
        <taxon>Tracheophyta</taxon>
        <taxon>Spermatophyta</taxon>
        <taxon>Magnoliopsida</taxon>
        <taxon>eudicotyledons</taxon>
        <taxon>Gunneridae</taxon>
        <taxon>Pentapetalae</taxon>
        <taxon>Caryophyllales</taxon>
        <taxon>Nepenthaceae</taxon>
        <taxon>Nepenthes</taxon>
    </lineage>
</organism>
<accession>A0AAD3S362</accession>
<evidence type="ECO:0000313" key="3">
    <source>
        <dbReference type="Proteomes" id="UP001279734"/>
    </source>
</evidence>
<sequence>MQIVPVECKSPSVLQDPGVADVQLSNAMIRLDNQNLGGADGLISSQVIKLARSDDKSGRPAHSNSGAAVVPCSNHDPTLSGPAEHHQLDDLLPDDAGLEMTLATDPPPSSIIAPFAQAGQVHCSVSVDPIGDLDLTPSSITRISNNGSSM</sequence>
<name>A0AAD3S362_NEPGR</name>
<gene>
    <name evidence="2" type="ORF">Nepgr_005387</name>
</gene>
<evidence type="ECO:0000256" key="1">
    <source>
        <dbReference type="SAM" id="MobiDB-lite"/>
    </source>
</evidence>
<dbReference type="AlphaFoldDB" id="A0AAD3S362"/>